<dbReference type="PRINTS" id="PR00354">
    <property type="entry name" value="7FE8SFRDOXIN"/>
</dbReference>
<evidence type="ECO:0000313" key="11">
    <source>
        <dbReference type="EMBL" id="RAP03733.1"/>
    </source>
</evidence>
<dbReference type="AlphaFoldDB" id="A0A328Q2G1"/>
<dbReference type="InterPro" id="IPR017900">
    <property type="entry name" value="4Fe4S_Fe_S_CS"/>
</dbReference>
<dbReference type="SUPFAM" id="SSF54862">
    <property type="entry name" value="4Fe-4S ferredoxins"/>
    <property type="match status" value="1"/>
</dbReference>
<feature type="domain" description="4Fe-4S ferredoxin-type" evidence="10">
    <location>
        <begin position="31"/>
        <end position="59"/>
    </location>
</feature>
<dbReference type="GO" id="GO:0046872">
    <property type="term" value="F:metal ion binding"/>
    <property type="evidence" value="ECO:0007669"/>
    <property type="project" value="UniProtKB-UniRule"/>
</dbReference>
<organism evidence="11 12">
    <name type="scientific">Methanosphaera stadtmanae</name>
    <dbReference type="NCBI Taxonomy" id="2317"/>
    <lineage>
        <taxon>Archaea</taxon>
        <taxon>Methanobacteriati</taxon>
        <taxon>Methanobacteriota</taxon>
        <taxon>Methanomada group</taxon>
        <taxon>Methanobacteria</taxon>
        <taxon>Methanobacteriales</taxon>
        <taxon>Methanobacteriaceae</taxon>
        <taxon>Methanosphaera</taxon>
    </lineage>
</organism>
<keyword evidence="6 9" id="KW-0249">Electron transport</keyword>
<dbReference type="GO" id="GO:0016491">
    <property type="term" value="F:oxidoreductase activity"/>
    <property type="evidence" value="ECO:0007669"/>
    <property type="project" value="UniProtKB-ARBA"/>
</dbReference>
<dbReference type="PROSITE" id="PS51379">
    <property type="entry name" value="4FE4S_FER_2"/>
    <property type="match status" value="2"/>
</dbReference>
<keyword evidence="8 9" id="KW-0411">Iron-sulfur</keyword>
<dbReference type="EMBL" id="NGJK01000008">
    <property type="protein sequence ID" value="RAP03733.1"/>
    <property type="molecule type" value="Genomic_DNA"/>
</dbReference>
<dbReference type="GO" id="GO:0009055">
    <property type="term" value="F:electron transfer activity"/>
    <property type="evidence" value="ECO:0007669"/>
    <property type="project" value="UniProtKB-UniRule"/>
</dbReference>
<evidence type="ECO:0000256" key="5">
    <source>
        <dbReference type="ARBA" id="ARBA00022723"/>
    </source>
</evidence>
<sequence length="59" mass="6064">MAGNPYKINDNCVACGLCVNACPIDAIAEGNPYVIDEEKCVGCGVCAEACPTQAIEEVA</sequence>
<dbReference type="InterPro" id="IPR017896">
    <property type="entry name" value="4Fe4S_Fe-S-bd"/>
</dbReference>
<dbReference type="GO" id="GO:0051539">
    <property type="term" value="F:4 iron, 4 sulfur cluster binding"/>
    <property type="evidence" value="ECO:0007669"/>
    <property type="project" value="UniProtKB-UniRule"/>
</dbReference>
<feature type="domain" description="4Fe-4S ferredoxin-type" evidence="10">
    <location>
        <begin position="3"/>
        <end position="27"/>
    </location>
</feature>
<keyword evidence="5 9" id="KW-0479">Metal-binding</keyword>
<keyword evidence="7 9" id="KW-0408">Iron</keyword>
<dbReference type="GeneID" id="3856167"/>
<accession>A0A328Q2G1</accession>
<dbReference type="OMA" id="NDCVACG"/>
<evidence type="ECO:0000256" key="9">
    <source>
        <dbReference type="RuleBase" id="RU365098"/>
    </source>
</evidence>
<dbReference type="Proteomes" id="UP000248557">
    <property type="component" value="Unassembled WGS sequence"/>
</dbReference>
<evidence type="ECO:0000256" key="6">
    <source>
        <dbReference type="ARBA" id="ARBA00022982"/>
    </source>
</evidence>
<evidence type="ECO:0000256" key="7">
    <source>
        <dbReference type="ARBA" id="ARBA00023004"/>
    </source>
</evidence>
<dbReference type="Pfam" id="PF00037">
    <property type="entry name" value="Fer4"/>
    <property type="match status" value="2"/>
</dbReference>
<dbReference type="PROSITE" id="PS00198">
    <property type="entry name" value="4FE4S_FER_1"/>
    <property type="match status" value="1"/>
</dbReference>
<evidence type="ECO:0000256" key="8">
    <source>
        <dbReference type="ARBA" id="ARBA00023014"/>
    </source>
</evidence>
<dbReference type="PANTHER" id="PTHR24960">
    <property type="entry name" value="PHOTOSYSTEM I IRON-SULFUR CENTER-RELATED"/>
    <property type="match status" value="1"/>
</dbReference>
<comment type="caution">
    <text evidence="11">The sequence shown here is derived from an EMBL/GenBank/DDBJ whole genome shotgun (WGS) entry which is preliminary data.</text>
</comment>
<dbReference type="Gene3D" id="3.30.70.20">
    <property type="match status" value="1"/>
</dbReference>
<evidence type="ECO:0000256" key="4">
    <source>
        <dbReference type="ARBA" id="ARBA00022485"/>
    </source>
</evidence>
<protein>
    <recommendedName>
        <fullName evidence="9">Ferredoxin</fullName>
    </recommendedName>
</protein>
<evidence type="ECO:0000313" key="12">
    <source>
        <dbReference type="Proteomes" id="UP000248557"/>
    </source>
</evidence>
<dbReference type="RefSeq" id="WP_011405764.1">
    <property type="nucleotide sequence ID" value="NZ_CATZXA010000130.1"/>
</dbReference>
<name>A0A328Q2G1_9EURY</name>
<comment type="cofactor">
    <cofactor evidence="1 9">
        <name>[4Fe-4S] cluster</name>
        <dbReference type="ChEBI" id="CHEBI:49883"/>
    </cofactor>
</comment>
<gene>
    <name evidence="11" type="ORF">CA615_00730</name>
</gene>
<evidence type="ECO:0000256" key="3">
    <source>
        <dbReference type="ARBA" id="ARBA00022448"/>
    </source>
</evidence>
<evidence type="ECO:0000256" key="1">
    <source>
        <dbReference type="ARBA" id="ARBA00001966"/>
    </source>
</evidence>
<evidence type="ECO:0000256" key="2">
    <source>
        <dbReference type="ARBA" id="ARBA00003532"/>
    </source>
</evidence>
<keyword evidence="4 9" id="KW-0004">4Fe-4S</keyword>
<dbReference type="PANTHER" id="PTHR24960:SF79">
    <property type="entry name" value="PHOTOSYSTEM I IRON-SULFUR CENTER"/>
    <property type="match status" value="1"/>
</dbReference>
<proteinExistence type="predicted"/>
<dbReference type="InterPro" id="IPR000813">
    <property type="entry name" value="7Fe_ferredoxin"/>
</dbReference>
<evidence type="ECO:0000259" key="10">
    <source>
        <dbReference type="PROSITE" id="PS51379"/>
    </source>
</evidence>
<comment type="function">
    <text evidence="2 9">Ferredoxins are iron-sulfur proteins that transfer electrons in a wide variety of metabolic reactions.</text>
</comment>
<reference evidence="11 12" key="1">
    <citation type="submission" date="2017-05" db="EMBL/GenBank/DDBJ databases">
        <title>Host range expansion of the Methanosphaera genus to humans and monogastric animals involves recent and extensive reduction in genome content.</title>
        <authorList>
            <person name="Hoedt E.C."/>
            <person name="Volmer J.G."/>
            <person name="Parks D.H."/>
            <person name="Rosewarne C.P."/>
            <person name="Denman S.E."/>
            <person name="Mcsweeney C.S."/>
            <person name="O Cuiv P."/>
            <person name="Hugenholtz P."/>
            <person name="Tyson G.W."/>
            <person name="Morrison M."/>
        </authorList>
    </citation>
    <scope>NUCLEOTIDE SEQUENCE [LARGE SCALE GENOMIC DNA]</scope>
    <source>
        <strain evidence="11 12">PA5</strain>
    </source>
</reference>
<dbReference type="InterPro" id="IPR050157">
    <property type="entry name" value="PSI_iron-sulfur_center"/>
</dbReference>
<keyword evidence="3 9" id="KW-0813">Transport</keyword>